<sequence>MATVSSSLLLPKARKCVRSISLPARFHPSTYRIEEELNNLKSWEIDATSSRHLNAESIESGLSGLKNLYECVEDVLQLPFTQKHARKHTCDQDDKLVDEVLDGSVKLLDVCDTSRNILIQMKENSRELQYGLRRRGGDQSTAESSVDAYVSSKKKLKKDMVKCIGVLKRMESKFTSYIPLSLDHQNNHLVVVVRVLREVSSITILIFKSLLSFLTPSSVNPISKWALVSKLLQQKGTLMVSSNKEEQDDMIDNEVESVDVALHNLSVRKNNISTKNLEVLQKRLNVLEGKMESLENGLESPEYAKNSPKVGFIGFKILNLDQGDTIRATGPAAGYIISLSDAEIQETPPGTIIHIGGGGSSSAGVVVCWVGVKIEEDRQGKDMTDLH</sequence>
<dbReference type="Proteomes" id="UP000316621">
    <property type="component" value="Chromosome 6"/>
</dbReference>
<dbReference type="PANTHER" id="PTHR33070">
    <property type="entry name" value="OS06G0725500 PROTEIN"/>
    <property type="match status" value="1"/>
</dbReference>
<dbReference type="GO" id="GO:0048364">
    <property type="term" value="P:root development"/>
    <property type="evidence" value="ECO:0007669"/>
    <property type="project" value="InterPro"/>
</dbReference>
<dbReference type="GO" id="GO:0048367">
    <property type="term" value="P:shoot system development"/>
    <property type="evidence" value="ECO:0007669"/>
    <property type="project" value="InterPro"/>
</dbReference>
<protein>
    <submittedName>
        <fullName evidence="1">Uncharacterized protein</fullName>
    </submittedName>
</protein>
<dbReference type="PANTHER" id="PTHR33070:SF120">
    <property type="entry name" value="EXPRESSED PROTEIN"/>
    <property type="match status" value="1"/>
</dbReference>
<evidence type="ECO:0000313" key="2">
    <source>
        <dbReference type="Proteomes" id="UP000316621"/>
    </source>
</evidence>
<dbReference type="AlphaFoldDB" id="A0A4Y7K0M6"/>
<evidence type="ECO:0000313" key="1">
    <source>
        <dbReference type="EMBL" id="RZC66884.1"/>
    </source>
</evidence>
<dbReference type="Gramene" id="RZC66884">
    <property type="protein sequence ID" value="RZC66884"/>
    <property type="gene ID" value="C5167_010573"/>
</dbReference>
<gene>
    <name evidence="1" type="ORF">C5167_010573</name>
</gene>
<accession>A0A4Y7K0M6</accession>
<dbReference type="InterPro" id="IPR004320">
    <property type="entry name" value="BPS1_pln"/>
</dbReference>
<proteinExistence type="predicted"/>
<dbReference type="OMA" id="ATHFECI"/>
<dbReference type="Pfam" id="PF03087">
    <property type="entry name" value="BPS1"/>
    <property type="match status" value="1"/>
</dbReference>
<reference evidence="1 2" key="1">
    <citation type="journal article" date="2018" name="Science">
        <title>The opium poppy genome and morphinan production.</title>
        <authorList>
            <person name="Guo L."/>
            <person name="Winzer T."/>
            <person name="Yang X."/>
            <person name="Li Y."/>
            <person name="Ning Z."/>
            <person name="He Z."/>
            <person name="Teodor R."/>
            <person name="Lu Y."/>
            <person name="Bowser T.A."/>
            <person name="Graham I.A."/>
            <person name="Ye K."/>
        </authorList>
    </citation>
    <scope>NUCLEOTIDE SEQUENCE [LARGE SCALE GENOMIC DNA]</scope>
    <source>
        <strain evidence="2">cv. HN1</strain>
        <tissue evidence="1">Leaves</tissue>
    </source>
</reference>
<keyword evidence="2" id="KW-1185">Reference proteome</keyword>
<dbReference type="EMBL" id="CM010720">
    <property type="protein sequence ID" value="RZC66884.1"/>
    <property type="molecule type" value="Genomic_DNA"/>
</dbReference>
<name>A0A4Y7K0M6_PAPSO</name>
<organism evidence="1 2">
    <name type="scientific">Papaver somniferum</name>
    <name type="common">Opium poppy</name>
    <dbReference type="NCBI Taxonomy" id="3469"/>
    <lineage>
        <taxon>Eukaryota</taxon>
        <taxon>Viridiplantae</taxon>
        <taxon>Streptophyta</taxon>
        <taxon>Embryophyta</taxon>
        <taxon>Tracheophyta</taxon>
        <taxon>Spermatophyta</taxon>
        <taxon>Magnoliopsida</taxon>
        <taxon>Ranunculales</taxon>
        <taxon>Papaveraceae</taxon>
        <taxon>Papaveroideae</taxon>
        <taxon>Papaver</taxon>
    </lineage>
</organism>